<dbReference type="SUPFAM" id="SSF56059">
    <property type="entry name" value="Glutathione synthetase ATP-binding domain-like"/>
    <property type="match status" value="1"/>
</dbReference>
<keyword evidence="3" id="KW-0670">Pyruvate</keyword>
<sequence>MNQNLAEKTFPLAHWIYPLSDDFELTFSDVGAKAMRLHELLKQGYPVPRGVVISSQAFHDFCDYNHIELVSTHSKGVEDSGEGIQKAIKSGGFSPQVMEDITKAVSSLPYQQVAVRSSSAAEDGNEHSMAGQFDTYLEVDKNSVADRIKDCWASMFNPAVLAYYQRNKLSINLQMGVVIQEQIDAIYAGVLFSLDPLTKSTDKIVIEWVEGLGEALVSGEVTPNQIKVNRVSKVLDAQLASKLTSGLTDLVDLSLKAEKSYGHPVDIEWCIDSEGLKLLQIRPITALNTGTGIAWTSVNMSENFPNPLTPFTWSIAERFYNLYMSNILRMFGWKEQELQRADNAVGNLSGIQAGRIYYNLNNWYQVLNFFPIGSTLQKYLNNYIGQNIPFTFKSDSNFGWVTDKWKNPLNNIGFFGRLSAVLIRGKVHVSKLETHFYNNRDKWRSTPYKQQSLSELQIKLENIFTQFGYKELHRLAIADITVLLFPGLLNQLTKSWFPTQSESPEQITKDLLIGLELKSMEPSILIERMATEIMVTQAQSYLDNDDYVKIYEYLPINLKKLFDDFMYRFGGRCYLECMLVHPTFEERHDLFWQLIKKYQKNTKASIAENHKKEVAKREVFTHKLIKDLPQAKKTLYKMAIKLAQRGIKLREQARMIQSLMFGEIRLITLQIGERLMQKQYFTSAEDVFYLSSAEVADIVNGKCQFPEQIMETIKMRKEQHQRYEKQDPPEFFFLDKGEHLKVVNNDLTNLDSSQLKGLGVSGGKVTGTVKIILDPVADNRLEPGDILVTRSTDPGWTPLLLVAGGIVLEKGGLLSHGAIVSREFGIPAIVAVEGAIQKLKDGTKIAIDGDTGMIECIK</sequence>
<dbReference type="Pfam" id="PF01326">
    <property type="entry name" value="PPDK_N"/>
    <property type="match status" value="2"/>
</dbReference>
<dbReference type="RefSeq" id="WP_091988920.1">
    <property type="nucleotide sequence ID" value="NZ_FOLO01000045.1"/>
</dbReference>
<dbReference type="EMBL" id="FOLO01000045">
    <property type="protein sequence ID" value="SFD26941.1"/>
    <property type="molecule type" value="Genomic_DNA"/>
</dbReference>
<dbReference type="InterPro" id="IPR008279">
    <property type="entry name" value="PEP-util_enz_mobile_dom"/>
</dbReference>
<dbReference type="InterPro" id="IPR013815">
    <property type="entry name" value="ATP_grasp_subdomain_1"/>
</dbReference>
<dbReference type="Gene3D" id="3.30.470.20">
    <property type="entry name" value="ATP-grasp fold, B domain"/>
    <property type="match status" value="2"/>
</dbReference>
<organism evidence="3 4">
    <name type="scientific">Pseudoalteromonas denitrificans DSM 6059</name>
    <dbReference type="NCBI Taxonomy" id="1123010"/>
    <lineage>
        <taxon>Bacteria</taxon>
        <taxon>Pseudomonadati</taxon>
        <taxon>Pseudomonadota</taxon>
        <taxon>Gammaproteobacteria</taxon>
        <taxon>Alteromonadales</taxon>
        <taxon>Pseudoalteromonadaceae</taxon>
        <taxon>Pseudoalteromonas</taxon>
    </lineage>
</organism>
<gene>
    <name evidence="3" type="ORF">SAMN02745724_04044</name>
</gene>
<dbReference type="PANTHER" id="PTHR43615">
    <property type="entry name" value="PHOSPHOENOLPYRUVATE SYNTHASE-RELATED"/>
    <property type="match status" value="1"/>
</dbReference>
<dbReference type="PANTHER" id="PTHR43615:SF1">
    <property type="entry name" value="PPDK_N DOMAIN-CONTAINING PROTEIN"/>
    <property type="match status" value="1"/>
</dbReference>
<dbReference type="InterPro" id="IPR051549">
    <property type="entry name" value="PEP_Utilizing_Enz"/>
</dbReference>
<dbReference type="OrthoDB" id="9765468at2"/>
<feature type="domain" description="Pyruvate phosphate dikinase AMP/ATP-binding" evidence="2">
    <location>
        <begin position="29"/>
        <end position="242"/>
    </location>
</feature>
<dbReference type="Gene3D" id="3.30.1490.20">
    <property type="entry name" value="ATP-grasp fold, A domain"/>
    <property type="match status" value="1"/>
</dbReference>
<feature type="domain" description="Pyruvate phosphate dikinase AMP/ATP-binding" evidence="2">
    <location>
        <begin position="248"/>
        <end position="290"/>
    </location>
</feature>
<dbReference type="InterPro" id="IPR002192">
    <property type="entry name" value="PPDK_AMP/ATP-bd"/>
</dbReference>
<reference evidence="3 4" key="1">
    <citation type="submission" date="2016-10" db="EMBL/GenBank/DDBJ databases">
        <authorList>
            <person name="de Groot N.N."/>
        </authorList>
    </citation>
    <scope>NUCLEOTIDE SEQUENCE [LARGE SCALE GENOMIC DNA]</scope>
    <source>
        <strain evidence="3 4">DSM 6059</strain>
    </source>
</reference>
<feature type="domain" description="PEP-utilising enzyme mobile" evidence="1">
    <location>
        <begin position="782"/>
        <end position="852"/>
    </location>
</feature>
<evidence type="ECO:0000259" key="2">
    <source>
        <dbReference type="Pfam" id="PF01326"/>
    </source>
</evidence>
<dbReference type="Gene3D" id="3.50.30.10">
    <property type="entry name" value="Phosphohistidine domain"/>
    <property type="match status" value="1"/>
</dbReference>
<dbReference type="AlphaFoldDB" id="A0A1I1QXT7"/>
<keyword evidence="3" id="KW-0418">Kinase</keyword>
<dbReference type="STRING" id="1123010.SAMN02745724_04044"/>
<name>A0A1I1QXT7_9GAMM</name>
<protein>
    <submittedName>
        <fullName evidence="3">Pyruvate phosphate dikinase, PEP/pyruvate binding domain</fullName>
    </submittedName>
</protein>
<dbReference type="InterPro" id="IPR036637">
    <property type="entry name" value="Phosphohistidine_dom_sf"/>
</dbReference>
<dbReference type="GO" id="GO:0005524">
    <property type="term" value="F:ATP binding"/>
    <property type="evidence" value="ECO:0007669"/>
    <property type="project" value="InterPro"/>
</dbReference>
<accession>A0A1I1QXT7</accession>
<keyword evidence="3" id="KW-0808">Transferase</keyword>
<evidence type="ECO:0000259" key="1">
    <source>
        <dbReference type="Pfam" id="PF00391"/>
    </source>
</evidence>
<keyword evidence="4" id="KW-1185">Reference proteome</keyword>
<evidence type="ECO:0000313" key="3">
    <source>
        <dbReference type="EMBL" id="SFD26941.1"/>
    </source>
</evidence>
<evidence type="ECO:0000313" key="4">
    <source>
        <dbReference type="Proteomes" id="UP000198862"/>
    </source>
</evidence>
<dbReference type="GO" id="GO:0016301">
    <property type="term" value="F:kinase activity"/>
    <property type="evidence" value="ECO:0007669"/>
    <property type="project" value="UniProtKB-KW"/>
</dbReference>
<dbReference type="SUPFAM" id="SSF52009">
    <property type="entry name" value="Phosphohistidine domain"/>
    <property type="match status" value="1"/>
</dbReference>
<dbReference type="Pfam" id="PF00391">
    <property type="entry name" value="PEP-utilizers"/>
    <property type="match status" value="1"/>
</dbReference>
<dbReference type="Proteomes" id="UP000198862">
    <property type="component" value="Unassembled WGS sequence"/>
</dbReference>
<proteinExistence type="predicted"/>